<organism evidence="1 2">
    <name type="scientific">Duganella violaceipulchra</name>
    <dbReference type="NCBI Taxonomy" id="2849652"/>
    <lineage>
        <taxon>Bacteria</taxon>
        <taxon>Pseudomonadati</taxon>
        <taxon>Pseudomonadota</taxon>
        <taxon>Betaproteobacteria</taxon>
        <taxon>Burkholderiales</taxon>
        <taxon>Oxalobacteraceae</taxon>
        <taxon>Telluria group</taxon>
        <taxon>Duganella</taxon>
    </lineage>
</organism>
<dbReference type="InterPro" id="IPR018531">
    <property type="entry name" value="DUF1993"/>
</dbReference>
<name>A0ABT1GQ24_9BURK</name>
<accession>A0ABT1GQ24</accession>
<evidence type="ECO:0000313" key="2">
    <source>
        <dbReference type="Proteomes" id="UP001162889"/>
    </source>
</evidence>
<protein>
    <submittedName>
        <fullName evidence="1">Uncharacterized protein</fullName>
    </submittedName>
</protein>
<dbReference type="Proteomes" id="UP001162889">
    <property type="component" value="Unassembled WGS sequence"/>
</dbReference>
<comment type="caution">
    <text evidence="1">The sequence shown here is derived from an EMBL/GenBank/DDBJ whole genome shotgun (WGS) entry which is preliminary data.</text>
</comment>
<evidence type="ECO:0000313" key="1">
    <source>
        <dbReference type="EMBL" id="MCP2011090.1"/>
    </source>
</evidence>
<dbReference type="RefSeq" id="WP_262311776.1">
    <property type="nucleotide sequence ID" value="NZ_JAHTGR010000014.1"/>
</dbReference>
<dbReference type="SUPFAM" id="SSF109854">
    <property type="entry name" value="DinB/YfiT-like putative metalloenzymes"/>
    <property type="match status" value="1"/>
</dbReference>
<proteinExistence type="predicted"/>
<dbReference type="Gene3D" id="1.20.120.450">
    <property type="entry name" value="dinb family like domain"/>
    <property type="match status" value="1"/>
</dbReference>
<dbReference type="InterPro" id="IPR034660">
    <property type="entry name" value="DinB/YfiT-like"/>
</dbReference>
<sequence length="49" mass="5569">MAPIRWSHGHFHFSMVYTIARSHGAAIGKQDFDGYHLYAPGFSFEKPTT</sequence>
<dbReference type="Pfam" id="PF09351">
    <property type="entry name" value="DUF1993"/>
    <property type="match status" value="1"/>
</dbReference>
<gene>
    <name evidence="1" type="ORF">L1274_004836</name>
</gene>
<keyword evidence="2" id="KW-1185">Reference proteome</keyword>
<reference evidence="1" key="1">
    <citation type="submission" date="2022-03" db="EMBL/GenBank/DDBJ databases">
        <title>Genome Encyclopedia of Bacteria and Archaea VI: Functional Genomics of Type Strains.</title>
        <authorList>
            <person name="Whitman W."/>
        </authorList>
    </citation>
    <scope>NUCLEOTIDE SEQUENCE</scope>
    <source>
        <strain evidence="1">HSC-15S17</strain>
    </source>
</reference>
<dbReference type="EMBL" id="JALJZU010000010">
    <property type="protein sequence ID" value="MCP2011090.1"/>
    <property type="molecule type" value="Genomic_DNA"/>
</dbReference>